<dbReference type="PANTHER" id="PTHR43792:SF1">
    <property type="entry name" value="N-ACETYLTRANSFERASE DOMAIN-CONTAINING PROTEIN"/>
    <property type="match status" value="1"/>
</dbReference>
<keyword evidence="3" id="KW-1185">Reference proteome</keyword>
<dbReference type="Gene3D" id="3.40.630.30">
    <property type="match status" value="1"/>
</dbReference>
<dbReference type="OrthoDB" id="9788916at2"/>
<dbReference type="InterPro" id="IPR051531">
    <property type="entry name" value="N-acetyltransferase"/>
</dbReference>
<dbReference type="PANTHER" id="PTHR43792">
    <property type="entry name" value="GNAT FAMILY, PUTATIVE (AFU_ORTHOLOGUE AFUA_3G00765)-RELATED-RELATED"/>
    <property type="match status" value="1"/>
</dbReference>
<evidence type="ECO:0000313" key="3">
    <source>
        <dbReference type="Proteomes" id="UP000284531"/>
    </source>
</evidence>
<dbReference type="GO" id="GO:0016747">
    <property type="term" value="F:acyltransferase activity, transferring groups other than amino-acyl groups"/>
    <property type="evidence" value="ECO:0007669"/>
    <property type="project" value="InterPro"/>
</dbReference>
<dbReference type="SUPFAM" id="SSF55729">
    <property type="entry name" value="Acyl-CoA N-acyltransferases (Nat)"/>
    <property type="match status" value="1"/>
</dbReference>
<gene>
    <name evidence="2" type="ORF">BXY64_1843</name>
</gene>
<dbReference type="PROSITE" id="PS51186">
    <property type="entry name" value="GNAT"/>
    <property type="match status" value="1"/>
</dbReference>
<dbReference type="RefSeq" id="WP_120239555.1">
    <property type="nucleotide sequence ID" value="NZ_RAPQ01000008.1"/>
</dbReference>
<name>A0A419XAS7_9BACT</name>
<dbReference type="Proteomes" id="UP000284531">
    <property type="component" value="Unassembled WGS sequence"/>
</dbReference>
<keyword evidence="2" id="KW-0808">Transferase</keyword>
<feature type="domain" description="N-acetyltransferase" evidence="1">
    <location>
        <begin position="11"/>
        <end position="172"/>
    </location>
</feature>
<organism evidence="2 3">
    <name type="scientific">Marinifilum flexuosum</name>
    <dbReference type="NCBI Taxonomy" id="1117708"/>
    <lineage>
        <taxon>Bacteria</taxon>
        <taxon>Pseudomonadati</taxon>
        <taxon>Bacteroidota</taxon>
        <taxon>Bacteroidia</taxon>
        <taxon>Marinilabiliales</taxon>
        <taxon>Marinifilaceae</taxon>
    </lineage>
</organism>
<dbReference type="Pfam" id="PF13302">
    <property type="entry name" value="Acetyltransf_3"/>
    <property type="match status" value="1"/>
</dbReference>
<dbReference type="InterPro" id="IPR000182">
    <property type="entry name" value="GNAT_dom"/>
</dbReference>
<evidence type="ECO:0000313" key="2">
    <source>
        <dbReference type="EMBL" id="RKE04815.1"/>
    </source>
</evidence>
<protein>
    <submittedName>
        <fullName evidence="2">RimJ/RimL family protein N-acetyltransferase</fullName>
    </submittedName>
</protein>
<sequence>MYLNNSLTKRLQIKALSHEDDRKWEAFFINNPSLPFLGIDLSLTPEEQAKSWIQYQLDRYESGRYGHHVLLKKESGEFIGQCGLLTQEINGEEVLEIGYHILPKYWGNGFATEAAIKFRDYAFESNLCEGLVSIIDIRNTASQKVAEKNGMKRGSQVSYHGLEVYVYEITREEWLCLKGA</sequence>
<proteinExistence type="predicted"/>
<reference evidence="2 3" key="1">
    <citation type="submission" date="2018-09" db="EMBL/GenBank/DDBJ databases">
        <title>Genomic Encyclopedia of Archaeal and Bacterial Type Strains, Phase II (KMG-II): from individual species to whole genera.</title>
        <authorList>
            <person name="Goeker M."/>
        </authorList>
    </citation>
    <scope>NUCLEOTIDE SEQUENCE [LARGE SCALE GENOMIC DNA]</scope>
    <source>
        <strain evidence="2 3">DSM 21950</strain>
    </source>
</reference>
<dbReference type="AlphaFoldDB" id="A0A419XAS7"/>
<comment type="caution">
    <text evidence="2">The sequence shown here is derived from an EMBL/GenBank/DDBJ whole genome shotgun (WGS) entry which is preliminary data.</text>
</comment>
<dbReference type="InterPro" id="IPR016181">
    <property type="entry name" value="Acyl_CoA_acyltransferase"/>
</dbReference>
<dbReference type="EMBL" id="RAPQ01000008">
    <property type="protein sequence ID" value="RKE04815.1"/>
    <property type="molecule type" value="Genomic_DNA"/>
</dbReference>
<evidence type="ECO:0000259" key="1">
    <source>
        <dbReference type="PROSITE" id="PS51186"/>
    </source>
</evidence>
<accession>A0A419XAS7</accession>